<dbReference type="InterPro" id="IPR009045">
    <property type="entry name" value="Zn_M74/Hedgehog-like"/>
</dbReference>
<feature type="compositionally biased region" description="Low complexity" evidence="1">
    <location>
        <begin position="41"/>
        <end position="54"/>
    </location>
</feature>
<reference evidence="3 4" key="1">
    <citation type="submission" date="2017-04" db="EMBL/GenBank/DDBJ databases">
        <title>Draft genome sequences of Alloscardovia macacae UMA81211 and UMA81212 isolated from the feces of a rhesus macaque (Macaca mulatta).</title>
        <authorList>
            <person name="Albert K."/>
            <person name="Sela D.A."/>
        </authorList>
    </citation>
    <scope>NUCLEOTIDE SEQUENCE [LARGE SCALE GENOMIC DNA]</scope>
    <source>
        <strain evidence="3 4">UMA81212</strain>
    </source>
</reference>
<feature type="region of interest" description="Disordered" evidence="1">
    <location>
        <begin position="41"/>
        <end position="63"/>
    </location>
</feature>
<evidence type="ECO:0000313" key="3">
    <source>
        <dbReference type="EMBL" id="OTA29906.1"/>
    </source>
</evidence>
<dbReference type="STRING" id="1160091.B9T39_02205"/>
<dbReference type="PANTHER" id="PTHR34385">
    <property type="entry name" value="D-ALANYL-D-ALANINE CARBOXYPEPTIDASE"/>
    <property type="match status" value="1"/>
</dbReference>
<dbReference type="GO" id="GO:0008233">
    <property type="term" value="F:peptidase activity"/>
    <property type="evidence" value="ECO:0007669"/>
    <property type="project" value="InterPro"/>
</dbReference>
<proteinExistence type="predicted"/>
<accession>A0A1Y2T1P7</accession>
<dbReference type="InterPro" id="IPR058193">
    <property type="entry name" value="VanY/YodJ_core_dom"/>
</dbReference>
<dbReference type="EMBL" id="NEKC01000003">
    <property type="protein sequence ID" value="OTA29906.1"/>
    <property type="molecule type" value="Genomic_DNA"/>
</dbReference>
<dbReference type="GO" id="GO:0006508">
    <property type="term" value="P:proteolysis"/>
    <property type="evidence" value="ECO:0007669"/>
    <property type="project" value="InterPro"/>
</dbReference>
<dbReference type="RefSeq" id="WP_086106195.1">
    <property type="nucleotide sequence ID" value="NZ_NEKB01000014.1"/>
</dbReference>
<dbReference type="PANTHER" id="PTHR34385:SF1">
    <property type="entry name" value="PEPTIDOGLYCAN L-ALANYL-D-GLUTAMATE ENDOPEPTIDASE CWLK"/>
    <property type="match status" value="1"/>
</dbReference>
<dbReference type="Proteomes" id="UP000243540">
    <property type="component" value="Unassembled WGS sequence"/>
</dbReference>
<dbReference type="AlphaFoldDB" id="A0A1Y2T1P7"/>
<comment type="caution">
    <text evidence="3">The sequence shown here is derived from an EMBL/GenBank/DDBJ whole genome shotgun (WGS) entry which is preliminary data.</text>
</comment>
<organism evidence="3 4">
    <name type="scientific">Alloscardovia macacae</name>
    <dbReference type="NCBI Taxonomy" id="1160091"/>
    <lineage>
        <taxon>Bacteria</taxon>
        <taxon>Bacillati</taxon>
        <taxon>Actinomycetota</taxon>
        <taxon>Actinomycetes</taxon>
        <taxon>Bifidobacteriales</taxon>
        <taxon>Bifidobacteriaceae</taxon>
        <taxon>Alloscardovia</taxon>
    </lineage>
</organism>
<feature type="domain" description="D-alanyl-D-alanine carboxypeptidase-like core" evidence="2">
    <location>
        <begin position="98"/>
        <end position="231"/>
    </location>
</feature>
<dbReference type="Pfam" id="PF02557">
    <property type="entry name" value="VanY"/>
    <property type="match status" value="1"/>
</dbReference>
<evidence type="ECO:0000259" key="2">
    <source>
        <dbReference type="Pfam" id="PF02557"/>
    </source>
</evidence>
<evidence type="ECO:0000256" key="1">
    <source>
        <dbReference type="SAM" id="MobiDB-lite"/>
    </source>
</evidence>
<dbReference type="SUPFAM" id="SSF55166">
    <property type="entry name" value="Hedgehog/DD-peptidase"/>
    <property type="match status" value="1"/>
</dbReference>
<gene>
    <name evidence="3" type="ORF">B9T39_02205</name>
</gene>
<dbReference type="InterPro" id="IPR003709">
    <property type="entry name" value="VanY-like_core_dom"/>
</dbReference>
<sequence length="256" mass="28248">MRKRAWVVSVAAACTAVLCVLGAIFLLPSVHVSRETSMAKAAAPAPVPAQTEPVTPTPPTLGEQLGLTSTDWRLVLVNREHITPEMNPQVTVINNRCSVDSRIAADLEAFLAAAQQVAPAAHLISCYRSVAYQTNLFEMYVQQELEAHPGWTREQAETQVKTYSQPAGASEHQTGLAVDLSTIEHLNEQPEATARAIQSLAPQYGFILRFPEGKEASTGVEYEDWHFRYVGREAAQYITQNGLSLEEFLDRLEKKM</sequence>
<dbReference type="CDD" id="cd14852">
    <property type="entry name" value="LD-carboxypeptidase"/>
    <property type="match status" value="1"/>
</dbReference>
<dbReference type="InterPro" id="IPR052179">
    <property type="entry name" value="DD-CPase-like"/>
</dbReference>
<evidence type="ECO:0000313" key="4">
    <source>
        <dbReference type="Proteomes" id="UP000243540"/>
    </source>
</evidence>
<dbReference type="Gene3D" id="3.30.1380.10">
    <property type="match status" value="1"/>
</dbReference>
<name>A0A1Y2T1P7_9BIFI</name>
<dbReference type="OrthoDB" id="9792074at2"/>
<protein>
    <recommendedName>
        <fullName evidence="2">D-alanyl-D-alanine carboxypeptidase-like core domain-containing protein</fullName>
    </recommendedName>
</protein>